<organism evidence="6 7">
    <name type="scientific">Microthlaspi erraticum</name>
    <dbReference type="NCBI Taxonomy" id="1685480"/>
    <lineage>
        <taxon>Eukaryota</taxon>
        <taxon>Viridiplantae</taxon>
        <taxon>Streptophyta</taxon>
        <taxon>Embryophyta</taxon>
        <taxon>Tracheophyta</taxon>
        <taxon>Spermatophyta</taxon>
        <taxon>Magnoliopsida</taxon>
        <taxon>eudicotyledons</taxon>
        <taxon>Gunneridae</taxon>
        <taxon>Pentapetalae</taxon>
        <taxon>rosids</taxon>
        <taxon>malvids</taxon>
        <taxon>Brassicales</taxon>
        <taxon>Brassicaceae</taxon>
        <taxon>Coluteocarpeae</taxon>
        <taxon>Microthlaspi</taxon>
    </lineage>
</organism>
<dbReference type="OrthoDB" id="1094948at2759"/>
<dbReference type="PANTHER" id="PTHR36710">
    <property type="entry name" value="PECTINESTERASE INHIBITOR-LIKE"/>
    <property type="match status" value="1"/>
</dbReference>
<feature type="signal peptide" evidence="4">
    <location>
        <begin position="1"/>
        <end position="24"/>
    </location>
</feature>
<dbReference type="CDD" id="cd15797">
    <property type="entry name" value="PMEI"/>
    <property type="match status" value="1"/>
</dbReference>
<evidence type="ECO:0000256" key="1">
    <source>
        <dbReference type="ARBA" id="ARBA00022729"/>
    </source>
</evidence>
<accession>A0A6D2JDA6</accession>
<keyword evidence="1 4" id="KW-0732">Signal</keyword>
<keyword evidence="7" id="KW-1185">Reference proteome</keyword>
<evidence type="ECO:0000313" key="6">
    <source>
        <dbReference type="EMBL" id="CAA7037073.1"/>
    </source>
</evidence>
<dbReference type="AlphaFoldDB" id="A0A6D2JDA6"/>
<dbReference type="InterPro" id="IPR006501">
    <property type="entry name" value="Pectinesterase_inhib_dom"/>
</dbReference>
<gene>
    <name evidence="6" type="ORF">MERR_LOCUS24308</name>
</gene>
<reference evidence="6" key="1">
    <citation type="submission" date="2020-01" db="EMBL/GenBank/DDBJ databases">
        <authorList>
            <person name="Mishra B."/>
        </authorList>
    </citation>
    <scope>NUCLEOTIDE SEQUENCE [LARGE SCALE GENOMIC DNA]</scope>
</reference>
<dbReference type="InterPro" id="IPR034086">
    <property type="entry name" value="PMEI_plant"/>
</dbReference>
<dbReference type="Proteomes" id="UP000467841">
    <property type="component" value="Unassembled WGS sequence"/>
</dbReference>
<dbReference type="Gene3D" id="1.20.140.40">
    <property type="entry name" value="Invertase/pectin methylesterase inhibitor family protein"/>
    <property type="match status" value="1"/>
</dbReference>
<sequence length="204" mass="23417">MKFLRHVFVMAALALYILIPRIEAVKADGPTQELINSICIESEDYELCNKIIHKNLKAPATNLKDLTYIIFSIAIEHASDTYIFIGNILRELTDHEERVGFNICLNVYSEETAIFLDVRNEFRHKDYERMILDISSTIEILKNCRVDFGIPPYMENPLIEKNRVMKILINMSTVSGRMVKNGNASLLSSLVSGLDSFFFQYLTN</sequence>
<comment type="similarity">
    <text evidence="3">Belongs to the PMEI family.</text>
</comment>
<feature type="chain" id="PRO_5025657151" description="Pectinesterase inhibitor domain-containing protein" evidence="4">
    <location>
        <begin position="25"/>
        <end position="204"/>
    </location>
</feature>
<dbReference type="PANTHER" id="PTHR36710:SF1">
    <property type="entry name" value="F14J9.2 PROTEIN"/>
    <property type="match status" value="1"/>
</dbReference>
<dbReference type="EMBL" id="CACVBM020001169">
    <property type="protein sequence ID" value="CAA7037073.1"/>
    <property type="molecule type" value="Genomic_DNA"/>
</dbReference>
<proteinExistence type="inferred from homology"/>
<evidence type="ECO:0000259" key="5">
    <source>
        <dbReference type="SMART" id="SM00856"/>
    </source>
</evidence>
<evidence type="ECO:0000313" key="7">
    <source>
        <dbReference type="Proteomes" id="UP000467841"/>
    </source>
</evidence>
<dbReference type="SMART" id="SM00856">
    <property type="entry name" value="PMEI"/>
    <property type="match status" value="1"/>
</dbReference>
<protein>
    <recommendedName>
        <fullName evidence="5">Pectinesterase inhibitor domain-containing protein</fullName>
    </recommendedName>
</protein>
<dbReference type="NCBIfam" id="TIGR01614">
    <property type="entry name" value="PME_inhib"/>
    <property type="match status" value="1"/>
</dbReference>
<feature type="domain" description="Pectinesterase inhibitor" evidence="5">
    <location>
        <begin position="30"/>
        <end position="175"/>
    </location>
</feature>
<comment type="caution">
    <text evidence="6">The sequence shown here is derived from an EMBL/GenBank/DDBJ whole genome shotgun (WGS) entry which is preliminary data.</text>
</comment>
<dbReference type="InterPro" id="IPR035513">
    <property type="entry name" value="Invertase/methylesterase_inhib"/>
</dbReference>
<evidence type="ECO:0000256" key="4">
    <source>
        <dbReference type="SAM" id="SignalP"/>
    </source>
</evidence>
<dbReference type="SUPFAM" id="SSF101148">
    <property type="entry name" value="Plant invertase/pectin methylesterase inhibitor"/>
    <property type="match status" value="1"/>
</dbReference>
<name>A0A6D2JDA6_9BRAS</name>
<dbReference type="InterPro" id="IPR052421">
    <property type="entry name" value="PCW_Enzyme_Inhibitor"/>
</dbReference>
<evidence type="ECO:0000256" key="3">
    <source>
        <dbReference type="ARBA" id="ARBA00038471"/>
    </source>
</evidence>
<dbReference type="Pfam" id="PF04043">
    <property type="entry name" value="PMEI"/>
    <property type="match status" value="1"/>
</dbReference>
<dbReference type="GO" id="GO:0046910">
    <property type="term" value="F:pectinesterase inhibitor activity"/>
    <property type="evidence" value="ECO:0007669"/>
    <property type="project" value="InterPro"/>
</dbReference>
<evidence type="ECO:0000256" key="2">
    <source>
        <dbReference type="ARBA" id="ARBA00023157"/>
    </source>
</evidence>
<keyword evidence="2" id="KW-1015">Disulfide bond</keyword>